<accession>A0A0C3C3K5</accession>
<reference evidence="1 2" key="1">
    <citation type="submission" date="2014-04" db="EMBL/GenBank/DDBJ databases">
        <authorList>
            <consortium name="DOE Joint Genome Institute"/>
            <person name="Kuo A."/>
            <person name="Gay G."/>
            <person name="Dore J."/>
            <person name="Kohler A."/>
            <person name="Nagy L.G."/>
            <person name="Floudas D."/>
            <person name="Copeland A."/>
            <person name="Barry K.W."/>
            <person name="Cichocki N."/>
            <person name="Veneault-Fourrey C."/>
            <person name="LaButti K."/>
            <person name="Lindquist E.A."/>
            <person name="Lipzen A."/>
            <person name="Lundell T."/>
            <person name="Morin E."/>
            <person name="Murat C."/>
            <person name="Sun H."/>
            <person name="Tunlid A."/>
            <person name="Henrissat B."/>
            <person name="Grigoriev I.V."/>
            <person name="Hibbett D.S."/>
            <person name="Martin F."/>
            <person name="Nordberg H.P."/>
            <person name="Cantor M.N."/>
            <person name="Hua S.X."/>
        </authorList>
    </citation>
    <scope>NUCLEOTIDE SEQUENCE [LARGE SCALE GENOMIC DNA]</scope>
    <source>
        <strain evidence="2">h7</strain>
    </source>
</reference>
<reference evidence="2" key="2">
    <citation type="submission" date="2015-01" db="EMBL/GenBank/DDBJ databases">
        <title>Evolutionary Origins and Diversification of the Mycorrhizal Mutualists.</title>
        <authorList>
            <consortium name="DOE Joint Genome Institute"/>
            <consortium name="Mycorrhizal Genomics Consortium"/>
            <person name="Kohler A."/>
            <person name="Kuo A."/>
            <person name="Nagy L.G."/>
            <person name="Floudas D."/>
            <person name="Copeland A."/>
            <person name="Barry K.W."/>
            <person name="Cichocki N."/>
            <person name="Veneault-Fourrey C."/>
            <person name="LaButti K."/>
            <person name="Lindquist E.A."/>
            <person name="Lipzen A."/>
            <person name="Lundell T."/>
            <person name="Morin E."/>
            <person name="Murat C."/>
            <person name="Riley R."/>
            <person name="Ohm R."/>
            <person name="Sun H."/>
            <person name="Tunlid A."/>
            <person name="Henrissat B."/>
            <person name="Grigoriev I.V."/>
            <person name="Hibbett D.S."/>
            <person name="Martin F."/>
        </authorList>
    </citation>
    <scope>NUCLEOTIDE SEQUENCE [LARGE SCALE GENOMIC DNA]</scope>
    <source>
        <strain evidence="2">h7</strain>
    </source>
</reference>
<name>A0A0C3C3K5_HEBCY</name>
<gene>
    <name evidence="1" type="ORF">M413DRAFT_247017</name>
</gene>
<protein>
    <submittedName>
        <fullName evidence="1">Uncharacterized protein</fullName>
    </submittedName>
</protein>
<proteinExistence type="predicted"/>
<dbReference type="HOGENOM" id="CLU_2427248_0_0_1"/>
<dbReference type="EMBL" id="KN831792">
    <property type="protein sequence ID" value="KIM38151.1"/>
    <property type="molecule type" value="Genomic_DNA"/>
</dbReference>
<evidence type="ECO:0000313" key="1">
    <source>
        <dbReference type="EMBL" id="KIM38151.1"/>
    </source>
</evidence>
<evidence type="ECO:0000313" key="2">
    <source>
        <dbReference type="Proteomes" id="UP000053424"/>
    </source>
</evidence>
<dbReference type="Proteomes" id="UP000053424">
    <property type="component" value="Unassembled WGS sequence"/>
</dbReference>
<dbReference type="AlphaFoldDB" id="A0A0C3C3K5"/>
<organism evidence="1 2">
    <name type="scientific">Hebeloma cylindrosporum</name>
    <dbReference type="NCBI Taxonomy" id="76867"/>
    <lineage>
        <taxon>Eukaryota</taxon>
        <taxon>Fungi</taxon>
        <taxon>Dikarya</taxon>
        <taxon>Basidiomycota</taxon>
        <taxon>Agaricomycotina</taxon>
        <taxon>Agaricomycetes</taxon>
        <taxon>Agaricomycetidae</taxon>
        <taxon>Agaricales</taxon>
        <taxon>Agaricineae</taxon>
        <taxon>Hymenogastraceae</taxon>
        <taxon>Hebeloma</taxon>
    </lineage>
</organism>
<keyword evidence="2" id="KW-1185">Reference proteome</keyword>
<sequence>MQWEFWVRLRAIRCSVVKRLVSGYQEKVHLLRGARERSGSVFGRDIQSSTMCPFMSLPAHIAAMMIQRRFRKCIIIAWKLDNGRPRSSCKR</sequence>